<evidence type="ECO:0000313" key="2">
    <source>
        <dbReference type="Proteomes" id="UP000606580"/>
    </source>
</evidence>
<organism evidence="1 2">
    <name type="scientific">Candidatus Ethanoperedens thermophilum</name>
    <dbReference type="NCBI Taxonomy" id="2766897"/>
    <lineage>
        <taxon>Archaea</taxon>
        <taxon>Methanobacteriati</taxon>
        <taxon>Methanobacteriota</taxon>
        <taxon>Stenosarchaea group</taxon>
        <taxon>Methanomicrobia</taxon>
        <taxon>Methanosarcinales</taxon>
        <taxon>Methanosarcinales incertae sedis</taxon>
        <taxon>GOM Arc I cluster</taxon>
        <taxon>Candidatus Ethanoperedens</taxon>
    </lineage>
</organism>
<proteinExistence type="predicted"/>
<evidence type="ECO:0000313" key="1">
    <source>
        <dbReference type="EMBL" id="NMG83776.1"/>
    </source>
</evidence>
<comment type="caution">
    <text evidence="1">The sequence shown here is derived from an EMBL/GenBank/DDBJ whole genome shotgun (WGS) entry which is preliminary data.</text>
</comment>
<sequence>MDLIRSFSQFKVTGYSIGSWLSADHETIEVAKTTIQKVARIVEEEVKKMDKPEIEILFGN</sequence>
<accession>A0A848DB34</accession>
<protein>
    <submittedName>
        <fullName evidence="1">Uncharacterized protein</fullName>
    </submittedName>
</protein>
<dbReference type="Proteomes" id="UP000606580">
    <property type="component" value="Unassembled WGS sequence"/>
</dbReference>
<dbReference type="EMBL" id="WNEG01000106">
    <property type="protein sequence ID" value="NMG83776.1"/>
    <property type="molecule type" value="Genomic_DNA"/>
</dbReference>
<dbReference type="AlphaFoldDB" id="A0A848DB34"/>
<gene>
    <name evidence="1" type="ORF">GIS02_06200</name>
</gene>
<reference evidence="1" key="1">
    <citation type="journal article" date="2020" name="MBio">
        <title>'Candidatus Ethanoperedens,' a Thermophilic Genus of Archaea Mediating the Anaerobic Oxidation of Ethane.</title>
        <authorList>
            <person name="Hahn C.J."/>
            <person name="Laso-Perez R."/>
            <person name="Vulcano F."/>
            <person name="Vaziourakis K.M."/>
            <person name="Stokke R."/>
            <person name="Steen I.H."/>
            <person name="Teske A."/>
            <person name="Boetius A."/>
            <person name="Liebeke M."/>
            <person name="Amann R."/>
            <person name="Knittel K."/>
            <person name="Wegener G."/>
        </authorList>
    </citation>
    <scope>NUCLEOTIDE SEQUENCE</scope>
    <source>
        <strain evidence="1">GoM-Arc1-LC-WB58</strain>
    </source>
</reference>
<name>A0A848DB34_9EURY</name>